<dbReference type="EMBL" id="MU274901">
    <property type="protein sequence ID" value="KAI0093957.1"/>
    <property type="molecule type" value="Genomic_DNA"/>
</dbReference>
<organism evidence="1 2">
    <name type="scientific">Irpex rosettiformis</name>
    <dbReference type="NCBI Taxonomy" id="378272"/>
    <lineage>
        <taxon>Eukaryota</taxon>
        <taxon>Fungi</taxon>
        <taxon>Dikarya</taxon>
        <taxon>Basidiomycota</taxon>
        <taxon>Agaricomycotina</taxon>
        <taxon>Agaricomycetes</taxon>
        <taxon>Polyporales</taxon>
        <taxon>Irpicaceae</taxon>
        <taxon>Irpex</taxon>
    </lineage>
</organism>
<reference evidence="1" key="1">
    <citation type="journal article" date="2021" name="Environ. Microbiol.">
        <title>Gene family expansions and transcriptome signatures uncover fungal adaptations to wood decay.</title>
        <authorList>
            <person name="Hage H."/>
            <person name="Miyauchi S."/>
            <person name="Viragh M."/>
            <person name="Drula E."/>
            <person name="Min B."/>
            <person name="Chaduli D."/>
            <person name="Navarro D."/>
            <person name="Favel A."/>
            <person name="Norest M."/>
            <person name="Lesage-Meessen L."/>
            <person name="Balint B."/>
            <person name="Merenyi Z."/>
            <person name="de Eugenio L."/>
            <person name="Morin E."/>
            <person name="Martinez A.T."/>
            <person name="Baldrian P."/>
            <person name="Stursova M."/>
            <person name="Martinez M.J."/>
            <person name="Novotny C."/>
            <person name="Magnuson J.K."/>
            <person name="Spatafora J.W."/>
            <person name="Maurice S."/>
            <person name="Pangilinan J."/>
            <person name="Andreopoulos W."/>
            <person name="LaButti K."/>
            <person name="Hundley H."/>
            <person name="Na H."/>
            <person name="Kuo A."/>
            <person name="Barry K."/>
            <person name="Lipzen A."/>
            <person name="Henrissat B."/>
            <person name="Riley R."/>
            <person name="Ahrendt S."/>
            <person name="Nagy L.G."/>
            <person name="Grigoriev I.V."/>
            <person name="Martin F."/>
            <person name="Rosso M.N."/>
        </authorList>
    </citation>
    <scope>NUCLEOTIDE SEQUENCE</scope>
    <source>
        <strain evidence="1">CBS 384.51</strain>
    </source>
</reference>
<gene>
    <name evidence="1" type="ORF">BDY19DRAFT_919826</name>
</gene>
<dbReference type="Proteomes" id="UP001055072">
    <property type="component" value="Unassembled WGS sequence"/>
</dbReference>
<comment type="caution">
    <text evidence="1">The sequence shown here is derived from an EMBL/GenBank/DDBJ whole genome shotgun (WGS) entry which is preliminary data.</text>
</comment>
<keyword evidence="2" id="KW-1185">Reference proteome</keyword>
<evidence type="ECO:0000313" key="2">
    <source>
        <dbReference type="Proteomes" id="UP001055072"/>
    </source>
</evidence>
<accession>A0ACB8UHV2</accession>
<sequence length="494" mass="56746">MFKSAHRKPGQNTYASQVEKYSTLKYPHRLNFYDRPPLDDITIEEFEICALDRLRLLAEIESSYARNRTWEELKQVALKQSEHYLPLNSNTAKNKNIEAERRKDHIGHFVLRLAFCRTEELRRRFVKAELALFKVRYESDDRAEREEFLQSRDFGWDAVDDAELKMYAEQLAAASPPPMSQAGGKALEKYYKVRWTRVPDLVEKRRVFLKGGMAYVPAREQSSIIFEEFQRSLEKSLQLTLKHLPRLDEDTRIVPLLDNLSQGFMAGISSEWSSAPEAAGDEITADMIDGLARKHFPMCMRHLHESLRRDKHLKHHGRLQYGLFLKVLGLSIDEAIVFWRRSFSTMQDDKFNKEYKYNIRHSYGLEGKRANYPARSCQQILTSDTPGSQDSHGCPFRHFSSENLQTGLLSMYSSQGLGASDLLEVMSYVKNGHYHVACTRVFEITHSSQGVKKGDGVGNGESVTHPNQYASRSRELEKSSESVKVEGDGDVTMG</sequence>
<evidence type="ECO:0000313" key="1">
    <source>
        <dbReference type="EMBL" id="KAI0093957.1"/>
    </source>
</evidence>
<name>A0ACB8UHV2_9APHY</name>
<protein>
    <submittedName>
        <fullName evidence="1">DNA primase large subunit</fullName>
    </submittedName>
</protein>
<proteinExistence type="predicted"/>